<dbReference type="RefSeq" id="WP_141960342.1">
    <property type="nucleotide sequence ID" value="NZ_VFOZ01000001.1"/>
</dbReference>
<comment type="similarity">
    <text evidence="1">Belongs to the HyuE racemase family.</text>
</comment>
<dbReference type="AlphaFoldDB" id="A0A543CUU3"/>
<dbReference type="Proteomes" id="UP000316096">
    <property type="component" value="Unassembled WGS sequence"/>
</dbReference>
<dbReference type="Gene3D" id="3.40.50.12500">
    <property type="match status" value="1"/>
</dbReference>
<accession>A0A543CUU3</accession>
<name>A0A543CUU3_9ACTN</name>
<keyword evidence="3" id="KW-1185">Reference proteome</keyword>
<evidence type="ECO:0000313" key="2">
    <source>
        <dbReference type="EMBL" id="TQM00638.1"/>
    </source>
</evidence>
<organism evidence="2 3">
    <name type="scientific">Actinoallomurus bryophytorum</name>
    <dbReference type="NCBI Taxonomy" id="1490222"/>
    <lineage>
        <taxon>Bacteria</taxon>
        <taxon>Bacillati</taxon>
        <taxon>Actinomycetota</taxon>
        <taxon>Actinomycetes</taxon>
        <taxon>Streptosporangiales</taxon>
        <taxon>Thermomonosporaceae</taxon>
        <taxon>Actinoallomurus</taxon>
    </lineage>
</organism>
<dbReference type="OrthoDB" id="3784929at2"/>
<proteinExistence type="inferred from homology"/>
<sequence length="212" mass="21924">MRIFAITPIHVPEEELLRRQRRYDQISPPGVTVELHDIGDHAPSALETAEDVRESERCVVAALRAAGPGYDAFLPDCVLDPGVAELQGRLAAPVFGILRLSVGYAVATGRTAGAVTRNQAIADELTAVAAAYGFAGSLREVSVLDLGLDAIADDARWVAALGGAVDGLADDGADLVVNGCSAVDLDAADPHRVPVVDPTALALRLLGAGEAA</sequence>
<comment type="caution">
    <text evidence="2">The sequence shown here is derived from an EMBL/GenBank/DDBJ whole genome shotgun (WGS) entry which is preliminary data.</text>
</comment>
<protein>
    <submittedName>
        <fullName evidence="2">Asp/Glu/hydantoin racemase</fullName>
    </submittedName>
</protein>
<gene>
    <name evidence="2" type="ORF">FB559_6353</name>
</gene>
<evidence type="ECO:0000256" key="1">
    <source>
        <dbReference type="ARBA" id="ARBA00038414"/>
    </source>
</evidence>
<reference evidence="2 3" key="1">
    <citation type="submission" date="2019-06" db="EMBL/GenBank/DDBJ databases">
        <title>Sequencing the genomes of 1000 actinobacteria strains.</title>
        <authorList>
            <person name="Klenk H.-P."/>
        </authorList>
    </citation>
    <scope>NUCLEOTIDE SEQUENCE [LARGE SCALE GENOMIC DNA]</scope>
    <source>
        <strain evidence="2 3">DSM 102200</strain>
    </source>
</reference>
<evidence type="ECO:0000313" key="3">
    <source>
        <dbReference type="Proteomes" id="UP000316096"/>
    </source>
</evidence>
<dbReference type="InterPro" id="IPR053714">
    <property type="entry name" value="Iso_Racemase_Enz_sf"/>
</dbReference>
<dbReference type="InterPro" id="IPR015942">
    <property type="entry name" value="Asp/Glu/hydantoin_racemase"/>
</dbReference>
<dbReference type="GO" id="GO:0047661">
    <property type="term" value="F:amino-acid racemase activity"/>
    <property type="evidence" value="ECO:0007669"/>
    <property type="project" value="InterPro"/>
</dbReference>
<dbReference type="Pfam" id="PF01177">
    <property type="entry name" value="Asp_Glu_race"/>
    <property type="match status" value="1"/>
</dbReference>
<dbReference type="EMBL" id="VFOZ01000001">
    <property type="protein sequence ID" value="TQM00638.1"/>
    <property type="molecule type" value="Genomic_DNA"/>
</dbReference>